<evidence type="ECO:0000313" key="3">
    <source>
        <dbReference type="Proteomes" id="UP001327027"/>
    </source>
</evidence>
<feature type="compositionally biased region" description="Acidic residues" evidence="1">
    <location>
        <begin position="735"/>
        <end position="745"/>
    </location>
</feature>
<accession>A0ABU5ZVD9</accession>
<gene>
    <name evidence="2" type="ORF">U6A24_08055</name>
</gene>
<reference evidence="2 3" key="1">
    <citation type="journal article" date="2013" name="Int. J. Syst. Evol. Microbiol.">
        <title>Aquimarina gracilis sp. nov., isolated from the gut microflora of a mussel, Mytilus coruscus, and emended description of Aquimarina spongiae.</title>
        <authorList>
            <person name="Park S.C."/>
            <person name="Choe H.N."/>
            <person name="Baik K.S."/>
            <person name="Seong C.N."/>
        </authorList>
    </citation>
    <scope>NUCLEOTIDE SEQUENCE [LARGE SCALE GENOMIC DNA]</scope>
    <source>
        <strain evidence="2 3">PSC32</strain>
    </source>
</reference>
<evidence type="ECO:0008006" key="4">
    <source>
        <dbReference type="Google" id="ProtNLM"/>
    </source>
</evidence>
<protein>
    <recommendedName>
        <fullName evidence="4">Baseplate J-like protein</fullName>
    </recommendedName>
</protein>
<dbReference type="EMBL" id="JAYKLX010000003">
    <property type="protein sequence ID" value="MEB3345406.1"/>
    <property type="molecule type" value="Genomic_DNA"/>
</dbReference>
<organism evidence="2 3">
    <name type="scientific">Aquimarina gracilis</name>
    <dbReference type="NCBI Taxonomy" id="874422"/>
    <lineage>
        <taxon>Bacteria</taxon>
        <taxon>Pseudomonadati</taxon>
        <taxon>Bacteroidota</taxon>
        <taxon>Flavobacteriia</taxon>
        <taxon>Flavobacteriales</taxon>
        <taxon>Flavobacteriaceae</taxon>
        <taxon>Aquimarina</taxon>
    </lineage>
</organism>
<name>A0ABU5ZVD9_9FLAO</name>
<proteinExistence type="predicted"/>
<dbReference type="RefSeq" id="WP_324179431.1">
    <property type="nucleotide sequence ID" value="NZ_BAABAW010000007.1"/>
</dbReference>
<evidence type="ECO:0000256" key="1">
    <source>
        <dbReference type="SAM" id="MobiDB-lite"/>
    </source>
</evidence>
<comment type="caution">
    <text evidence="2">The sequence shown here is derived from an EMBL/GenBank/DDBJ whole genome shotgun (WGS) entry which is preliminary data.</text>
</comment>
<sequence>MKNPSEISHPLIDRTGTSQRTRVIDALSTNAAPIDGKTLADRLYIISKYALQINHYEYIEESEPFSESEDIDNWNSFFKNSLPIQLALTGKISISEIEADYTVLYEELRDNPSQQALESILIFILNRFITPVQVLFSSADLEKNSYTTSLLRIIQSSFKEPLKSFIKVYNASATFLCVPKMNFMGFMSLPWQINPIDIHALDTCIQQSKKGKKEGYVIAGESVNLIFYQLLTGIQDVIETAPDFIEEALRPLEELLQKRHQPHLGLLFTFLELFNNLQVNINDLGKKHLDFFYQHVLKIDPRKAVPDKAHIVFEIAKHLDAYLLKENLLLKNGKDSNNEDIAFGLDHEIIIDKAQIAEVRTLSLNKLKENQCIEGVYVAPIANSIDGLGGKFKKDEPTNWSTLGSKFSKNTKEGNFTPDEHPKARLGLVLSSPVLLLQEGKRDIKVFLNCNVISEEGTPDLSQGEIDTLFDKLTFGDKRIIYYLNNQVLEECDLGLQAKRYISRLLTKQNPYPIEAEHLDVFLSAIDAVSCIPIFEDDDKNSLKRCFENIDSAKEEIETPLFKVWLSGEKEWIPRIPKVKKNKPQLSTDNVLDWQVQFELDILLSPDDPAVTFYDEEKLKEKLDLKKNLPVLKIEINEEAGILCDPVDDPTNGCYLKHPRDTSVDLRASAYEILRKLKLVNAEIDVKVCGVKQLIVQNDEGALDINSQMFPFGLRPEVPGFDPMNQILTTPDPSPDPDPDPDIPVDPESLLGPSFYVGSKEVLFKKWNAVRVNIEWKEKPNNFNDHYKAYLKRPNDIDETEIQLENLGLNEQDFKIKIDSLEDGVWEERENRKELFGKTTDGFGELECDTLTYGWEVLNKANDTFVDFDQELDFFKNSQNGFLKFTLADQDFLHTEYPFVLARQMLAYALTGQEDSAKLTDAIYITSNKIIIRAVDDLQIEGDGISESLGKAIQASGQLSGVVADLEAYVKTNETEINEIITGLNDLIKEINDCIEDNFEQFKIDLENFKNADLDGLNGFLTTLAEIRDELFSRNDPQLNDKVNEIEDTMVALFNSLNEELLNKPAPDGILGVINDIITELGNADPDTNSLLGPANSVKSGIEELIDLIDKANNPIVVGSLRGKINAVYDFIVGTGEYIQNEFNPFITNLEGYITDPIMKVITDLVERFNDINTKFQTFKGELNQKGIDIDQEFNEFITELLKRLGEDGDLVTIATTISDGLLNIEEIFEKSDILSFFDKDGSQALIPSEPWTPAIKNLYVDYTASATKSDIGIIHLYPFDNTSRHEDIQQNPSLFPILIDDGTLFIGIENLTPGGTLSILFQLAEATANSEMERAEINWHYLSNNKWVELLPDFNIISDETDGFTVSGIITIAVPDDINKIGNTLMPDDLYWIKASAVENAMAVAETIGIHTQAAKASARLSELNDTSRLNTALESGSISKLAEGDFSVKKIEQPYPSFDGRQPEETGHFYTRVSEHLKHKGRGLMLNDYEKIVLEGFPSIYKVKCISHTMGLSALQYRNDLEVAPGYVVITVIPDLTKLMSGNQLEPKVPVSLLEKIGSHLRKKISPFARIKVMNPRYEPVDVTICVRLYPGKSENFYQQKLQEDITNLLAPWFLGDSEKIAFGMPVIFSDIVGFVEQLDYVDFITKLELSRDGGAIKSEITPRTARSILTAGQICVDIDKEDCPSENDSGNNPSLESVTSNELSELG</sequence>
<feature type="region of interest" description="Disordered" evidence="1">
    <location>
        <begin position="721"/>
        <end position="746"/>
    </location>
</feature>
<evidence type="ECO:0000313" key="2">
    <source>
        <dbReference type="EMBL" id="MEB3345406.1"/>
    </source>
</evidence>
<keyword evidence="3" id="KW-1185">Reference proteome</keyword>
<feature type="compositionally biased region" description="Polar residues" evidence="1">
    <location>
        <begin position="1689"/>
        <end position="1710"/>
    </location>
</feature>
<feature type="region of interest" description="Disordered" evidence="1">
    <location>
        <begin position="1684"/>
        <end position="1710"/>
    </location>
</feature>
<dbReference type="Proteomes" id="UP001327027">
    <property type="component" value="Unassembled WGS sequence"/>
</dbReference>